<comment type="subcellular location">
    <subcellularLocation>
        <location evidence="1">Cell membrane</location>
        <topology evidence="1">Multi-pass membrane protein</topology>
    </subcellularLocation>
</comment>
<evidence type="ECO:0000259" key="8">
    <source>
        <dbReference type="Pfam" id="PF02687"/>
    </source>
</evidence>
<keyword evidence="6 7" id="KW-0472">Membrane</keyword>
<evidence type="ECO:0000313" key="11">
    <source>
        <dbReference type="Proteomes" id="UP000319619"/>
    </source>
</evidence>
<reference evidence="10 11" key="1">
    <citation type="submission" date="2017-06" db="EMBL/GenBank/DDBJ databases">
        <title>Novel microbial phyla capable of carbon fixation and sulfur reduction in deep-sea sediments.</title>
        <authorList>
            <person name="Huang J."/>
            <person name="Baker B."/>
            <person name="Wang Y."/>
        </authorList>
    </citation>
    <scope>NUCLEOTIDE SEQUENCE [LARGE SCALE GENOMIC DNA]</scope>
    <source>
        <strain evidence="10">B3_LCP</strain>
    </source>
</reference>
<evidence type="ECO:0000256" key="2">
    <source>
        <dbReference type="ARBA" id="ARBA00005236"/>
    </source>
</evidence>
<evidence type="ECO:0000256" key="6">
    <source>
        <dbReference type="ARBA" id="ARBA00023136"/>
    </source>
</evidence>
<feature type="transmembrane region" description="Helical" evidence="7">
    <location>
        <begin position="322"/>
        <end position="355"/>
    </location>
</feature>
<feature type="transmembrane region" description="Helical" evidence="7">
    <location>
        <begin position="274"/>
        <end position="301"/>
    </location>
</feature>
<feature type="domain" description="MacB-like periplasmic core" evidence="9">
    <location>
        <begin position="27"/>
        <end position="245"/>
    </location>
</feature>
<name>A0A532URJ6_UNCL8</name>
<evidence type="ECO:0000256" key="5">
    <source>
        <dbReference type="ARBA" id="ARBA00022989"/>
    </source>
</evidence>
<feature type="domain" description="ABC3 transporter permease C-terminal" evidence="8">
    <location>
        <begin position="278"/>
        <end position="399"/>
    </location>
</feature>
<dbReference type="EMBL" id="NJBN01000012">
    <property type="protein sequence ID" value="TKJ37570.1"/>
    <property type="molecule type" value="Genomic_DNA"/>
</dbReference>
<evidence type="ECO:0000256" key="3">
    <source>
        <dbReference type="ARBA" id="ARBA00022475"/>
    </source>
</evidence>
<dbReference type="PANTHER" id="PTHR30489:SF0">
    <property type="entry name" value="LIPOPROTEIN-RELEASING SYSTEM TRANSMEMBRANE PROTEIN LOLE"/>
    <property type="match status" value="1"/>
</dbReference>
<dbReference type="AlphaFoldDB" id="A0A532URJ6"/>
<dbReference type="Proteomes" id="UP000319619">
    <property type="component" value="Unassembled WGS sequence"/>
</dbReference>
<protein>
    <submittedName>
        <fullName evidence="10">Lipoprotein-releasing system transmembrane subunit LolC</fullName>
    </submittedName>
</protein>
<dbReference type="Pfam" id="PF02687">
    <property type="entry name" value="FtsX"/>
    <property type="match status" value="1"/>
</dbReference>
<feature type="transmembrane region" description="Helical" evidence="7">
    <location>
        <begin position="20"/>
        <end position="46"/>
    </location>
</feature>
<proteinExistence type="inferred from homology"/>
<keyword evidence="4 7" id="KW-0812">Transmembrane</keyword>
<dbReference type="InterPro" id="IPR025857">
    <property type="entry name" value="MacB_PCD"/>
</dbReference>
<accession>A0A532URJ6</accession>
<keyword evidence="5 7" id="KW-1133">Transmembrane helix</keyword>
<organism evidence="10 11">
    <name type="scientific">candidate division LCP-89 bacterium B3_LCP</name>
    <dbReference type="NCBI Taxonomy" id="2012998"/>
    <lineage>
        <taxon>Bacteria</taxon>
        <taxon>Pseudomonadati</taxon>
        <taxon>Bacteria division LCP-89</taxon>
    </lineage>
</organism>
<sequence>MSYELFIATRYLKSKRRTGFISLISYLSIAGVAIGVAALIIVLSVMNGFETEVRNRIIGADAHIRLGTHHEEGIVDVESIMDKIRDIDHITGISPYIMDKGLIRIDKRTEGAIVRGVDPATVGDVSDLPQTIIHGGMHLGRTDVTGAENLPGLVLGRMLADRLYATLGDTVILFSPGAAGPFSQPRAKRFHLAGIFETGLYEYDDIFAYIAIPEAQELYRMTDKVTGIEIKLDDLDKAGQVKEIILGILGFPYFPRTWHEMHRNLFNWMKIEKWAGFIILSLIVMVAAFNIISSLIMVVMEKRKEIGILKSMGATSASIRKIFIYEGLAVGVVGTVMGVMLGWGLCMLQISYRFFRLPPDIYFLSELPILMRSSDFIMVITAALVLCFLASVYPAHRAAALVPVEAIRYE</sequence>
<keyword evidence="3" id="KW-1003">Cell membrane</keyword>
<keyword evidence="10" id="KW-0449">Lipoprotein</keyword>
<evidence type="ECO:0000256" key="1">
    <source>
        <dbReference type="ARBA" id="ARBA00004651"/>
    </source>
</evidence>
<comment type="caution">
    <text evidence="10">The sequence shown here is derived from an EMBL/GenBank/DDBJ whole genome shotgun (WGS) entry which is preliminary data.</text>
</comment>
<evidence type="ECO:0000313" key="10">
    <source>
        <dbReference type="EMBL" id="TKJ37570.1"/>
    </source>
</evidence>
<dbReference type="GO" id="GO:0044874">
    <property type="term" value="P:lipoprotein localization to outer membrane"/>
    <property type="evidence" value="ECO:0007669"/>
    <property type="project" value="TreeGrafter"/>
</dbReference>
<dbReference type="GO" id="GO:0098797">
    <property type="term" value="C:plasma membrane protein complex"/>
    <property type="evidence" value="ECO:0007669"/>
    <property type="project" value="TreeGrafter"/>
</dbReference>
<dbReference type="InterPro" id="IPR051447">
    <property type="entry name" value="Lipoprotein-release_system"/>
</dbReference>
<dbReference type="Pfam" id="PF12704">
    <property type="entry name" value="MacB_PCD"/>
    <property type="match status" value="1"/>
</dbReference>
<dbReference type="InterPro" id="IPR003838">
    <property type="entry name" value="ABC3_permease_C"/>
</dbReference>
<evidence type="ECO:0000259" key="9">
    <source>
        <dbReference type="Pfam" id="PF12704"/>
    </source>
</evidence>
<dbReference type="PANTHER" id="PTHR30489">
    <property type="entry name" value="LIPOPROTEIN-RELEASING SYSTEM TRANSMEMBRANE PROTEIN LOLE"/>
    <property type="match status" value="1"/>
</dbReference>
<comment type="similarity">
    <text evidence="2">Belongs to the ABC-4 integral membrane protein family. LolC/E subfamily.</text>
</comment>
<gene>
    <name evidence="10" type="ORF">CEE37_13730</name>
</gene>
<evidence type="ECO:0000256" key="7">
    <source>
        <dbReference type="SAM" id="Phobius"/>
    </source>
</evidence>
<evidence type="ECO:0000256" key="4">
    <source>
        <dbReference type="ARBA" id="ARBA00022692"/>
    </source>
</evidence>
<feature type="transmembrane region" description="Helical" evidence="7">
    <location>
        <begin position="375"/>
        <end position="393"/>
    </location>
</feature>